<organism evidence="1 2">
    <name type="scientific">Candidatus Thiothrix singaporensis</name>
    <dbReference type="NCBI Taxonomy" id="2799669"/>
    <lineage>
        <taxon>Bacteria</taxon>
        <taxon>Pseudomonadati</taxon>
        <taxon>Pseudomonadota</taxon>
        <taxon>Gammaproteobacteria</taxon>
        <taxon>Thiotrichales</taxon>
        <taxon>Thiotrichaceae</taxon>
        <taxon>Thiothrix</taxon>
    </lineage>
</organism>
<keyword evidence="2" id="KW-1185">Reference proteome</keyword>
<gene>
    <name evidence="1" type="ORF">HZT40_22635</name>
</gene>
<dbReference type="KEGG" id="this:HZT40_22635"/>
<name>A0A7L6AY47_9GAMM</name>
<dbReference type="Proteomes" id="UP000510621">
    <property type="component" value="Chromosome"/>
</dbReference>
<accession>A0A7L6AY47</accession>
<reference evidence="1" key="1">
    <citation type="submission" date="2020-06" db="EMBL/GenBank/DDBJ databases">
        <title>Analysis procedures for assessing recovery of high quality, complete, closed genomes from Nanopore long read metagenome sequencing.</title>
        <authorList>
            <person name="Bessarab I."/>
            <person name="Arumugam K."/>
            <person name="Haryono M."/>
            <person name="Liu X."/>
            <person name="Roy S."/>
            <person name="Zuniga-Montanez R.E."/>
            <person name="Qiu G."/>
            <person name="Drautz-Moses D.I."/>
            <person name="Law Y.Y."/>
            <person name="Wuertz S."/>
            <person name="Lauro F.M."/>
            <person name="Huson D.H."/>
            <person name="Williams R.B."/>
        </authorList>
    </citation>
    <scope>NUCLEOTIDE SEQUENCE [LARGE SCALE GENOMIC DNA]</scope>
    <source>
        <strain evidence="1">SSD2</strain>
    </source>
</reference>
<dbReference type="EMBL" id="CP059265">
    <property type="protein sequence ID" value="QLQ33953.1"/>
    <property type="molecule type" value="Genomic_DNA"/>
</dbReference>
<evidence type="ECO:0000313" key="1">
    <source>
        <dbReference type="EMBL" id="QLQ33953.1"/>
    </source>
</evidence>
<protein>
    <submittedName>
        <fullName evidence="1">Uncharacterized protein</fullName>
    </submittedName>
</protein>
<dbReference type="AlphaFoldDB" id="A0A7L6AY47"/>
<evidence type="ECO:0000313" key="2">
    <source>
        <dbReference type="Proteomes" id="UP000510621"/>
    </source>
</evidence>
<sequence>MQAIDSKIEFIHVTDTVTMKADSIEKFIQLRPFAIKMLPSIPSALLAPI</sequence>
<proteinExistence type="predicted"/>